<comment type="caution">
    <text evidence="1">The sequence shown here is derived from an EMBL/GenBank/DDBJ whole genome shotgun (WGS) entry which is preliminary data.</text>
</comment>
<organism evidence="1 2">
    <name type="scientific">Kribbella ginsengisoli</name>
    <dbReference type="NCBI Taxonomy" id="363865"/>
    <lineage>
        <taxon>Bacteria</taxon>
        <taxon>Bacillati</taxon>
        <taxon>Actinomycetota</taxon>
        <taxon>Actinomycetes</taxon>
        <taxon>Propionibacteriales</taxon>
        <taxon>Kribbellaceae</taxon>
        <taxon>Kribbella</taxon>
    </lineage>
</organism>
<dbReference type="Proteomes" id="UP001501222">
    <property type="component" value="Unassembled WGS sequence"/>
</dbReference>
<reference evidence="2" key="1">
    <citation type="journal article" date="2019" name="Int. J. Syst. Evol. Microbiol.">
        <title>The Global Catalogue of Microorganisms (GCM) 10K type strain sequencing project: providing services to taxonomists for standard genome sequencing and annotation.</title>
        <authorList>
            <consortium name="The Broad Institute Genomics Platform"/>
            <consortium name="The Broad Institute Genome Sequencing Center for Infectious Disease"/>
            <person name="Wu L."/>
            <person name="Ma J."/>
        </authorList>
    </citation>
    <scope>NUCLEOTIDE SEQUENCE [LARGE SCALE GENOMIC DNA]</scope>
    <source>
        <strain evidence="2">JCM 16928</strain>
    </source>
</reference>
<proteinExistence type="predicted"/>
<name>A0ABP6VNS9_9ACTN</name>
<keyword evidence="2" id="KW-1185">Reference proteome</keyword>
<dbReference type="EMBL" id="BAABAA010000001">
    <property type="protein sequence ID" value="GAA3537363.1"/>
    <property type="molecule type" value="Genomic_DNA"/>
</dbReference>
<sequence length="239" mass="26354">MLMDDELEVLISAAATSAWAEEPSVELIEAIEQHIVVPLPHWMKTVLGRDEAAQLARVIAWRKCQVLAVNPPRGGVSWGYLANHVRWRVKDAALTELRHRQRFPLTPAAPDSELPELPTLGLHLEQIVAELERHGISSAIGRQLVRTAADGPPFYRAAIISRLRGIGVTRSRAEGLAWLLRGGAARPSALARLAAGQPPEQVFADPAVRNWLKAATGRDLLFFGQRTSENRWNDLARSA</sequence>
<evidence type="ECO:0000313" key="2">
    <source>
        <dbReference type="Proteomes" id="UP001501222"/>
    </source>
</evidence>
<gene>
    <name evidence="1" type="ORF">GCM10022235_01010</name>
</gene>
<protein>
    <submittedName>
        <fullName evidence="1">Uncharacterized protein</fullName>
    </submittedName>
</protein>
<accession>A0ABP6VNS9</accession>
<evidence type="ECO:0000313" key="1">
    <source>
        <dbReference type="EMBL" id="GAA3537363.1"/>
    </source>
</evidence>